<protein>
    <submittedName>
        <fullName evidence="2">Uncharacterized protein</fullName>
    </submittedName>
</protein>
<evidence type="ECO:0000256" key="1">
    <source>
        <dbReference type="SAM" id="MobiDB-lite"/>
    </source>
</evidence>
<dbReference type="Proteomes" id="UP000280197">
    <property type="component" value="Chromosome"/>
</dbReference>
<gene>
    <name evidence="2" type="ORF">EJC51_24760</name>
</gene>
<dbReference type="KEGG" id="saqu:EJC51_24760"/>
<sequence>MSRSPSTGRLLKDHQARSSGCGFVDERSPQTVDDEKIHRLCIKLSTGNPQAEPGCPQRSPASPHACPLFGNATRLLTVSSERRHTKVPGWGVGNVGKAGDAAGENSAQPVHGMCRTFCSPQTPRVVHRLRPQGPWTKFPV</sequence>
<name>A0A3Q9C8B6_9ACTN</name>
<reference evidence="2 3" key="1">
    <citation type="submission" date="2018-12" db="EMBL/GenBank/DDBJ databases">
        <authorList>
            <person name="Li K."/>
        </authorList>
    </citation>
    <scope>NUCLEOTIDE SEQUENCE [LARGE SCALE GENOMIC DNA]</scope>
    <source>
        <strain evidence="3">CR22</strain>
    </source>
</reference>
<dbReference type="EMBL" id="CP034463">
    <property type="protein sequence ID" value="AZP23418.1"/>
    <property type="molecule type" value="Genomic_DNA"/>
</dbReference>
<accession>A0A3Q9C8B6</accession>
<organism evidence="2 3">
    <name type="scientific">Streptomyces aquilus</name>
    <dbReference type="NCBI Taxonomy" id="2548456"/>
    <lineage>
        <taxon>Bacteria</taxon>
        <taxon>Bacillati</taxon>
        <taxon>Actinomycetota</taxon>
        <taxon>Actinomycetes</taxon>
        <taxon>Kitasatosporales</taxon>
        <taxon>Streptomycetaceae</taxon>
        <taxon>Streptomyces</taxon>
    </lineage>
</organism>
<evidence type="ECO:0000313" key="2">
    <source>
        <dbReference type="EMBL" id="AZP23418.1"/>
    </source>
</evidence>
<feature type="region of interest" description="Disordered" evidence="1">
    <location>
        <begin position="80"/>
        <end position="107"/>
    </location>
</feature>
<dbReference type="AlphaFoldDB" id="A0A3Q9C8B6"/>
<feature type="region of interest" description="Disordered" evidence="1">
    <location>
        <begin position="1"/>
        <end position="31"/>
    </location>
</feature>
<proteinExistence type="predicted"/>
<keyword evidence="3" id="KW-1185">Reference proteome</keyword>
<evidence type="ECO:0000313" key="3">
    <source>
        <dbReference type="Proteomes" id="UP000280197"/>
    </source>
</evidence>